<name>H2AZB7_KAZAF</name>
<evidence type="ECO:0000256" key="2">
    <source>
        <dbReference type="SAM" id="SignalP"/>
    </source>
</evidence>
<dbReference type="eggNOG" id="ENOG502SC0R">
    <property type="taxonomic scope" value="Eukaryota"/>
</dbReference>
<proteinExistence type="predicted"/>
<dbReference type="RefSeq" id="XP_003958808.1">
    <property type="nucleotide sequence ID" value="XM_003958759.1"/>
</dbReference>
<evidence type="ECO:0000313" key="3">
    <source>
        <dbReference type="EMBL" id="CCF59673.1"/>
    </source>
</evidence>
<feature type="transmembrane region" description="Helical" evidence="1">
    <location>
        <begin position="204"/>
        <end position="222"/>
    </location>
</feature>
<dbReference type="AlphaFoldDB" id="H2AZB7"/>
<dbReference type="GeneID" id="13887669"/>
<reference evidence="3 4" key="1">
    <citation type="journal article" date="2011" name="Proc. Natl. Acad. Sci. U.S.A.">
        <title>Evolutionary erosion of yeast sex chromosomes by mating-type switching accidents.</title>
        <authorList>
            <person name="Gordon J.L."/>
            <person name="Armisen D."/>
            <person name="Proux-Wera E."/>
            <person name="Oheigeartaigh S.S."/>
            <person name="Byrne K.P."/>
            <person name="Wolfe K.H."/>
        </authorList>
    </citation>
    <scope>NUCLEOTIDE SEQUENCE [LARGE SCALE GENOMIC DNA]</scope>
    <source>
        <strain evidence="4">ATCC 22294 / BCRC 22015 / CBS 2517 / CECT 1963 / NBRC 1671 / NRRL Y-8276</strain>
    </source>
</reference>
<feature type="chain" id="PRO_5003559075" evidence="2">
    <location>
        <begin position="19"/>
        <end position="225"/>
    </location>
</feature>
<protein>
    <submittedName>
        <fullName evidence="3">Uncharacterized protein</fullName>
    </submittedName>
</protein>
<evidence type="ECO:0000256" key="1">
    <source>
        <dbReference type="SAM" id="Phobius"/>
    </source>
</evidence>
<keyword evidence="1" id="KW-1133">Transmembrane helix</keyword>
<dbReference type="OrthoDB" id="4070717at2759"/>
<dbReference type="HOGENOM" id="CLU_1230110_0_0_1"/>
<gene>
    <name evidence="3" type="primary">KAFR0H02640</name>
    <name evidence="3" type="ORF">KAFR_0H02640</name>
</gene>
<accession>H2AZB7</accession>
<organism evidence="3 4">
    <name type="scientific">Kazachstania africana (strain ATCC 22294 / BCRC 22015 / CBS 2517 / CECT 1963 / NBRC 1671 / NRRL Y-8276)</name>
    <name type="common">Yeast</name>
    <name type="synonym">Kluyveromyces africanus</name>
    <dbReference type="NCBI Taxonomy" id="1071382"/>
    <lineage>
        <taxon>Eukaryota</taxon>
        <taxon>Fungi</taxon>
        <taxon>Dikarya</taxon>
        <taxon>Ascomycota</taxon>
        <taxon>Saccharomycotina</taxon>
        <taxon>Saccharomycetes</taxon>
        <taxon>Saccharomycetales</taxon>
        <taxon>Saccharomycetaceae</taxon>
        <taxon>Kazachstania</taxon>
    </lineage>
</organism>
<dbReference type="EMBL" id="HE650828">
    <property type="protein sequence ID" value="CCF59673.1"/>
    <property type="molecule type" value="Genomic_DNA"/>
</dbReference>
<evidence type="ECO:0000313" key="4">
    <source>
        <dbReference type="Proteomes" id="UP000005220"/>
    </source>
</evidence>
<keyword evidence="1" id="KW-0472">Membrane</keyword>
<dbReference type="FunCoup" id="H2AZB7">
    <property type="interactions" value="29"/>
</dbReference>
<feature type="signal peptide" evidence="2">
    <location>
        <begin position="1"/>
        <end position="18"/>
    </location>
</feature>
<dbReference type="Proteomes" id="UP000005220">
    <property type="component" value="Chromosome 8"/>
</dbReference>
<keyword evidence="1" id="KW-0812">Transmembrane</keyword>
<sequence length="225" mass="24769">MWNQLSIILATSVVLAKAETFQAYLTTEDVGGDSTELNRPLTVHLDKNTMSAELLEKLQHTSNIVFADLPQVPEFVTLKEYEEIFNKMYDEEEDTLYEEGKQFGQFADDEGEEIEQYDAVIDISKGQKKAVVEAVGSTNKTTMTSSFLETSVTRTTVTATLSSCETSTTQRVESTTSVTQQSNFTSGNVTIIGGTAQEENSSTFVTPATMFMAVLLGVLVFVQAY</sequence>
<keyword evidence="4" id="KW-1185">Reference proteome</keyword>
<dbReference type="KEGG" id="kaf:KAFR_0H02640"/>
<keyword evidence="2" id="KW-0732">Signal</keyword>
<dbReference type="InParanoid" id="H2AZB7"/>